<evidence type="ECO:0000256" key="4">
    <source>
        <dbReference type="ARBA" id="ARBA00022481"/>
    </source>
</evidence>
<dbReference type="Gene3D" id="3.55.40.10">
    <property type="entry name" value="minor pseudopilin epsh domain"/>
    <property type="match status" value="1"/>
</dbReference>
<evidence type="ECO:0000256" key="1">
    <source>
        <dbReference type="ARBA" id="ARBA00004377"/>
    </source>
</evidence>
<dbReference type="InterPro" id="IPR045584">
    <property type="entry name" value="Pilin-like"/>
</dbReference>
<dbReference type="RefSeq" id="WP_230525505.1">
    <property type="nucleotide sequence ID" value="NZ_JAJGAK010000001.1"/>
</dbReference>
<protein>
    <recommendedName>
        <fullName evidence="2">Type II secretion system protein H</fullName>
    </recommendedName>
    <alternativeName>
        <fullName evidence="10">General secretion pathway protein H</fullName>
    </alternativeName>
</protein>
<evidence type="ECO:0000256" key="7">
    <source>
        <dbReference type="ARBA" id="ARBA00022989"/>
    </source>
</evidence>
<evidence type="ECO:0000259" key="12">
    <source>
        <dbReference type="Pfam" id="PF12019"/>
    </source>
</evidence>
<keyword evidence="4" id="KW-0488">Methylation</keyword>
<evidence type="ECO:0000256" key="5">
    <source>
        <dbReference type="ARBA" id="ARBA00022519"/>
    </source>
</evidence>
<dbReference type="Proteomes" id="UP001165293">
    <property type="component" value="Unassembled WGS sequence"/>
</dbReference>
<evidence type="ECO:0000256" key="9">
    <source>
        <dbReference type="ARBA" id="ARBA00025772"/>
    </source>
</evidence>
<organism evidence="13 14">
    <name type="scientific">Noviluteimonas lactosilytica</name>
    <dbReference type="NCBI Taxonomy" id="2888523"/>
    <lineage>
        <taxon>Bacteria</taxon>
        <taxon>Pseudomonadati</taxon>
        <taxon>Pseudomonadota</taxon>
        <taxon>Gammaproteobacteria</taxon>
        <taxon>Lysobacterales</taxon>
        <taxon>Lysobacteraceae</taxon>
        <taxon>Noviluteimonas</taxon>
    </lineage>
</organism>
<dbReference type="NCBIfam" id="TIGR02532">
    <property type="entry name" value="IV_pilin_GFxxxE"/>
    <property type="match status" value="1"/>
</dbReference>
<keyword evidence="3" id="KW-1003">Cell membrane</keyword>
<dbReference type="Pfam" id="PF12019">
    <property type="entry name" value="GspH"/>
    <property type="match status" value="1"/>
</dbReference>
<comment type="similarity">
    <text evidence="9">Belongs to the GSP H family.</text>
</comment>
<dbReference type="EMBL" id="JAJGAK010000001">
    <property type="protein sequence ID" value="MCC8361859.1"/>
    <property type="molecule type" value="Genomic_DNA"/>
</dbReference>
<evidence type="ECO:0000256" key="8">
    <source>
        <dbReference type="ARBA" id="ARBA00023136"/>
    </source>
</evidence>
<keyword evidence="8 11" id="KW-0472">Membrane</keyword>
<dbReference type="PROSITE" id="PS00409">
    <property type="entry name" value="PROKAR_NTER_METHYL"/>
    <property type="match status" value="1"/>
</dbReference>
<accession>A0ABS8JE28</accession>
<evidence type="ECO:0000256" key="10">
    <source>
        <dbReference type="ARBA" id="ARBA00030775"/>
    </source>
</evidence>
<feature type="transmembrane region" description="Helical" evidence="11">
    <location>
        <begin position="12"/>
        <end position="33"/>
    </location>
</feature>
<evidence type="ECO:0000256" key="2">
    <source>
        <dbReference type="ARBA" id="ARBA00021549"/>
    </source>
</evidence>
<evidence type="ECO:0000313" key="14">
    <source>
        <dbReference type="Proteomes" id="UP001165293"/>
    </source>
</evidence>
<keyword evidence="7 11" id="KW-1133">Transmembrane helix</keyword>
<keyword evidence="14" id="KW-1185">Reference proteome</keyword>
<keyword evidence="6 11" id="KW-0812">Transmembrane</keyword>
<evidence type="ECO:0000256" key="6">
    <source>
        <dbReference type="ARBA" id="ARBA00022692"/>
    </source>
</evidence>
<dbReference type="InterPro" id="IPR022346">
    <property type="entry name" value="T2SS_GspH"/>
</dbReference>
<proteinExistence type="inferred from homology"/>
<feature type="domain" description="General secretion pathway GspH" evidence="12">
    <location>
        <begin position="48"/>
        <end position="166"/>
    </location>
</feature>
<evidence type="ECO:0000313" key="13">
    <source>
        <dbReference type="EMBL" id="MCC8361859.1"/>
    </source>
</evidence>
<dbReference type="Pfam" id="PF07963">
    <property type="entry name" value="N_methyl"/>
    <property type="match status" value="1"/>
</dbReference>
<sequence length="201" mass="21284">MARPAGRGRATGFTLIELMIGVVVAAILLAIAVPSFESTINGSRLAAASNELLASLQTARMEAIRYNHRTALCLSRNAQDAAPTCAPANATDATGWITFVDANSDGTFQVASDTLLRQSTVPPKVRVLPSANVPNRVRVTYNADGFARNLAGSAMLSARIDVCLPTNRPLQNVRRIEFGHGSRLEIERANTNGACATPANP</sequence>
<dbReference type="InterPro" id="IPR012902">
    <property type="entry name" value="N_methyl_site"/>
</dbReference>
<gene>
    <name evidence="13" type="ORF">LK996_02015</name>
</gene>
<comment type="caution">
    <text evidence="13">The sequence shown here is derived from an EMBL/GenBank/DDBJ whole genome shotgun (WGS) entry which is preliminary data.</text>
</comment>
<name>A0ABS8JE28_9GAMM</name>
<evidence type="ECO:0000256" key="11">
    <source>
        <dbReference type="SAM" id="Phobius"/>
    </source>
</evidence>
<reference evidence="13" key="1">
    <citation type="submission" date="2021-10" db="EMBL/GenBank/DDBJ databases">
        <authorList>
            <person name="Lyu M."/>
            <person name="Wang X."/>
            <person name="Meng X."/>
            <person name="Xu K."/>
        </authorList>
    </citation>
    <scope>NUCLEOTIDE SEQUENCE</scope>
    <source>
        <strain evidence="13">A6</strain>
    </source>
</reference>
<evidence type="ECO:0000256" key="3">
    <source>
        <dbReference type="ARBA" id="ARBA00022475"/>
    </source>
</evidence>
<keyword evidence="5" id="KW-0997">Cell inner membrane</keyword>
<dbReference type="SUPFAM" id="SSF54523">
    <property type="entry name" value="Pili subunits"/>
    <property type="match status" value="1"/>
</dbReference>
<comment type="subcellular location">
    <subcellularLocation>
        <location evidence="1">Cell inner membrane</location>
        <topology evidence="1">Single-pass membrane protein</topology>
    </subcellularLocation>
</comment>